<dbReference type="EMBL" id="FOKI01000007">
    <property type="protein sequence ID" value="SFA95982.1"/>
    <property type="molecule type" value="Genomic_DNA"/>
</dbReference>
<keyword evidence="4" id="KW-1185">Reference proteome</keyword>
<organism evidence="3 4">
    <name type="scientific">Clostridium frigidicarnis</name>
    <dbReference type="NCBI Taxonomy" id="84698"/>
    <lineage>
        <taxon>Bacteria</taxon>
        <taxon>Bacillati</taxon>
        <taxon>Bacillota</taxon>
        <taxon>Clostridia</taxon>
        <taxon>Eubacteriales</taxon>
        <taxon>Clostridiaceae</taxon>
        <taxon>Clostridium</taxon>
    </lineage>
</organism>
<proteinExistence type="predicted"/>
<keyword evidence="1" id="KW-0378">Hydrolase</keyword>
<dbReference type="Gene3D" id="3.20.20.140">
    <property type="entry name" value="Metal-dependent hydrolases"/>
    <property type="match status" value="1"/>
</dbReference>
<dbReference type="SUPFAM" id="SSF51338">
    <property type="entry name" value="Composite domain of metallo-dependent hydrolases"/>
    <property type="match status" value="1"/>
</dbReference>
<evidence type="ECO:0000256" key="1">
    <source>
        <dbReference type="ARBA" id="ARBA00022801"/>
    </source>
</evidence>
<dbReference type="InterPro" id="IPR050287">
    <property type="entry name" value="MTA/SAH_deaminase"/>
</dbReference>
<name>A0A1I0X4L5_9CLOT</name>
<dbReference type="AlphaFoldDB" id="A0A1I0X4L5"/>
<dbReference type="GO" id="GO:0016810">
    <property type="term" value="F:hydrolase activity, acting on carbon-nitrogen (but not peptide) bonds"/>
    <property type="evidence" value="ECO:0007669"/>
    <property type="project" value="InterPro"/>
</dbReference>
<dbReference type="STRING" id="84698.SAMN04488528_100772"/>
<dbReference type="PANTHER" id="PTHR43794:SF11">
    <property type="entry name" value="AMIDOHYDROLASE-RELATED DOMAIN-CONTAINING PROTEIN"/>
    <property type="match status" value="1"/>
</dbReference>
<accession>A0A1I0X4L5</accession>
<dbReference type="SUPFAM" id="SSF51556">
    <property type="entry name" value="Metallo-dependent hydrolases"/>
    <property type="match status" value="1"/>
</dbReference>
<gene>
    <name evidence="3" type="ORF">SAMN04488528_100772</name>
</gene>
<feature type="domain" description="Amidohydrolase-related" evidence="2">
    <location>
        <begin position="64"/>
        <end position="412"/>
    </location>
</feature>
<dbReference type="InterPro" id="IPR011059">
    <property type="entry name" value="Metal-dep_hydrolase_composite"/>
</dbReference>
<sequence length="444" mass="49244">MNNKVTIFENVTVITMNKDKDIIENGVVAFQGNKIIYVGNSDCKESLFKENKYEIEVIDGEDGILMPGMINCHTHASMVPFRSLADDCKDRLKRYLFPLEQRLVNEKLTYIGAKYAVAEMLLGGVTTFCDMYYFEDEVAKATKELNMRGILCETIVNFPSPDSKEAFGGLNYSVDFIEKWRNDALITPGIAPHAPYTNTDESLKEAYNISKKYNVPITMHVAEMDYELKEYVEKYNLTPVEYLNKLGVLDSNFIAAHTILVNDDDIKILKENGVGVSHNIGANAKGAKGVAPIIKMKKEGINVGLGTDGPMSGNTLDILTQMSQVGKVHKLFNNDRTLLPSIELVEMGTIGGAKVLGIDKEIGSIEVGKKADLTLIETKSVNMQPIYDYYAAIVYSANAGNVDLVVVDGKVVVKNKKLLSGNFLEIRKSLLNLQDKINKVAREL</sequence>
<dbReference type="PANTHER" id="PTHR43794">
    <property type="entry name" value="AMINOHYDROLASE SSNA-RELATED"/>
    <property type="match status" value="1"/>
</dbReference>
<evidence type="ECO:0000313" key="4">
    <source>
        <dbReference type="Proteomes" id="UP000198619"/>
    </source>
</evidence>
<dbReference type="InterPro" id="IPR032466">
    <property type="entry name" value="Metal_Hydrolase"/>
</dbReference>
<evidence type="ECO:0000259" key="2">
    <source>
        <dbReference type="Pfam" id="PF01979"/>
    </source>
</evidence>
<dbReference type="Proteomes" id="UP000198619">
    <property type="component" value="Unassembled WGS sequence"/>
</dbReference>
<dbReference type="CDD" id="cd01298">
    <property type="entry name" value="ATZ_TRZ_like"/>
    <property type="match status" value="1"/>
</dbReference>
<dbReference type="OrthoDB" id="9807210at2"/>
<dbReference type="RefSeq" id="WP_090039758.1">
    <property type="nucleotide sequence ID" value="NZ_FOKI01000007.1"/>
</dbReference>
<reference evidence="3 4" key="1">
    <citation type="submission" date="2016-10" db="EMBL/GenBank/DDBJ databases">
        <authorList>
            <person name="de Groot N.N."/>
        </authorList>
    </citation>
    <scope>NUCLEOTIDE SEQUENCE [LARGE SCALE GENOMIC DNA]</scope>
    <source>
        <strain evidence="3 4">DSM 12271</strain>
    </source>
</reference>
<protein>
    <submittedName>
        <fullName evidence="3">Cytosine/adenosine deaminase</fullName>
    </submittedName>
</protein>
<dbReference type="Pfam" id="PF01979">
    <property type="entry name" value="Amidohydro_1"/>
    <property type="match status" value="1"/>
</dbReference>
<dbReference type="InterPro" id="IPR006680">
    <property type="entry name" value="Amidohydro-rel"/>
</dbReference>
<dbReference type="Gene3D" id="2.30.40.10">
    <property type="entry name" value="Urease, subunit C, domain 1"/>
    <property type="match status" value="1"/>
</dbReference>
<evidence type="ECO:0000313" key="3">
    <source>
        <dbReference type="EMBL" id="SFA95982.1"/>
    </source>
</evidence>